<organism evidence="1 2">
    <name type="scientific">Parelaphostrongylus tenuis</name>
    <name type="common">Meningeal worm</name>
    <dbReference type="NCBI Taxonomy" id="148309"/>
    <lineage>
        <taxon>Eukaryota</taxon>
        <taxon>Metazoa</taxon>
        <taxon>Ecdysozoa</taxon>
        <taxon>Nematoda</taxon>
        <taxon>Chromadorea</taxon>
        <taxon>Rhabditida</taxon>
        <taxon>Rhabditina</taxon>
        <taxon>Rhabditomorpha</taxon>
        <taxon>Strongyloidea</taxon>
        <taxon>Metastrongylidae</taxon>
        <taxon>Parelaphostrongylus</taxon>
    </lineage>
</organism>
<accession>A0AAD5MHQ2</accession>
<comment type="caution">
    <text evidence="1">The sequence shown here is derived from an EMBL/GenBank/DDBJ whole genome shotgun (WGS) entry which is preliminary data.</text>
</comment>
<reference evidence="1" key="1">
    <citation type="submission" date="2021-06" db="EMBL/GenBank/DDBJ databases">
        <title>Parelaphostrongylus tenuis whole genome reference sequence.</title>
        <authorList>
            <person name="Garwood T.J."/>
            <person name="Larsen P.A."/>
            <person name="Fountain-Jones N.M."/>
            <person name="Garbe J.R."/>
            <person name="Macchietto M.G."/>
            <person name="Kania S.A."/>
            <person name="Gerhold R.W."/>
            <person name="Richards J.E."/>
            <person name="Wolf T.M."/>
        </authorList>
    </citation>
    <scope>NUCLEOTIDE SEQUENCE</scope>
    <source>
        <strain evidence="1">MNPRO001-30</strain>
        <tissue evidence="1">Meninges</tissue>
    </source>
</reference>
<keyword evidence="2" id="KW-1185">Reference proteome</keyword>
<dbReference type="EMBL" id="JAHQIW010002789">
    <property type="protein sequence ID" value="KAJ1356343.1"/>
    <property type="molecule type" value="Genomic_DNA"/>
</dbReference>
<dbReference type="Proteomes" id="UP001196413">
    <property type="component" value="Unassembled WGS sequence"/>
</dbReference>
<dbReference type="Pfam" id="PF17618">
    <property type="entry name" value="SL4P"/>
    <property type="match status" value="1"/>
</dbReference>
<dbReference type="AlphaFoldDB" id="A0AAD5MHQ2"/>
<dbReference type="InterPro" id="IPR035127">
    <property type="entry name" value="SL4P"/>
</dbReference>
<proteinExistence type="predicted"/>
<evidence type="ECO:0000313" key="1">
    <source>
        <dbReference type="EMBL" id="KAJ1356343.1"/>
    </source>
</evidence>
<sequence>MSSPSDTEPSVPTVPDVSESTSELKTVSFKLFNEGRLGFYLPTDDKDEMLRLFKNKMSKLAPNAKYLGPRGSSLVEINDADTLAEIVREQPTLFITVCDADHSGNLPNSWSERFYRAGKQKSCARNQNNRKHNCCHSKVEVGPMLDSCPCHAYHSDYYFGSTFCDPYHAYPSSFCCQEPFPLMYPHCSVYGYDCGYGDYGSRCKRCPLYYY</sequence>
<name>A0AAD5MHQ2_PARTN</name>
<evidence type="ECO:0000313" key="2">
    <source>
        <dbReference type="Proteomes" id="UP001196413"/>
    </source>
</evidence>
<protein>
    <submittedName>
        <fullName evidence="1">Uncharacterized protein</fullName>
    </submittedName>
</protein>
<gene>
    <name evidence="1" type="ORF">KIN20_014043</name>
</gene>